<comment type="similarity">
    <text evidence="1">Belongs to the EGF domain peptide family.</text>
</comment>
<dbReference type="Pfam" id="PF07645">
    <property type="entry name" value="EGF_CA"/>
    <property type="match status" value="2"/>
</dbReference>
<dbReference type="PROSITE" id="PS01186">
    <property type="entry name" value="EGF_2"/>
    <property type="match status" value="7"/>
</dbReference>
<dbReference type="FunFam" id="2.60.120.290:FF:000013">
    <property type="entry name" value="Membrane frizzled-related protein"/>
    <property type="match status" value="1"/>
</dbReference>
<dbReference type="InterPro" id="IPR035914">
    <property type="entry name" value="Sperma_CUB_dom_sf"/>
</dbReference>
<dbReference type="InterPro" id="IPR049883">
    <property type="entry name" value="NOTCH1_EGF-like"/>
</dbReference>
<dbReference type="InterPro" id="IPR024730">
    <property type="entry name" value="MSP1_EGF_1"/>
</dbReference>
<feature type="region of interest" description="Disordered" evidence="7">
    <location>
        <begin position="859"/>
        <end position="882"/>
    </location>
</feature>
<dbReference type="InterPro" id="IPR001881">
    <property type="entry name" value="EGF-like_Ca-bd_dom"/>
</dbReference>
<feature type="domain" description="EGF-like" evidence="9">
    <location>
        <begin position="321"/>
        <end position="361"/>
    </location>
</feature>
<dbReference type="PROSITE" id="PS00010">
    <property type="entry name" value="ASX_HYDROXYL"/>
    <property type="match status" value="7"/>
</dbReference>
<protein>
    <recommendedName>
        <fullName evidence="12">Cubilin</fullName>
    </recommendedName>
</protein>
<keyword evidence="2 6" id="KW-0245">EGF-like domain</keyword>
<dbReference type="PROSITE" id="PS01180">
    <property type="entry name" value="CUB"/>
    <property type="match status" value="3"/>
</dbReference>
<reference evidence="10 11" key="1">
    <citation type="journal article" date="2007" name="Science">
        <title>Sea anemone genome reveals ancestral eumetazoan gene repertoire and genomic organization.</title>
        <authorList>
            <person name="Putnam N.H."/>
            <person name="Srivastava M."/>
            <person name="Hellsten U."/>
            <person name="Dirks B."/>
            <person name="Chapman J."/>
            <person name="Salamov A."/>
            <person name="Terry A."/>
            <person name="Shapiro H."/>
            <person name="Lindquist E."/>
            <person name="Kapitonov V.V."/>
            <person name="Jurka J."/>
            <person name="Genikhovich G."/>
            <person name="Grigoriev I.V."/>
            <person name="Lucas S.M."/>
            <person name="Steele R.E."/>
            <person name="Finnerty J.R."/>
            <person name="Technau U."/>
            <person name="Martindale M.Q."/>
            <person name="Rokhsar D.S."/>
        </authorList>
    </citation>
    <scope>NUCLEOTIDE SEQUENCE [LARGE SCALE GENOMIC DNA]</scope>
    <source>
        <strain evidence="11">CH2 X CH6</strain>
    </source>
</reference>
<dbReference type="PANTHER" id="PTHR24039:SF53">
    <property type="entry name" value="EGF-LIKE DOMAIN-CONTAINING PROTEIN"/>
    <property type="match status" value="1"/>
</dbReference>
<dbReference type="CDD" id="cd00041">
    <property type="entry name" value="CUB"/>
    <property type="match status" value="3"/>
</dbReference>
<evidence type="ECO:0000313" key="10">
    <source>
        <dbReference type="EMBL" id="EDO39003.1"/>
    </source>
</evidence>
<dbReference type="InterPro" id="IPR000859">
    <property type="entry name" value="CUB_dom"/>
</dbReference>
<dbReference type="eggNOG" id="KOG1217">
    <property type="taxonomic scope" value="Eukaryota"/>
</dbReference>
<dbReference type="SMART" id="SM00042">
    <property type="entry name" value="CUB"/>
    <property type="match status" value="2"/>
</dbReference>
<gene>
    <name evidence="10" type="ORF">NEMVEDRAFT_v1g209642</name>
</gene>
<dbReference type="PANTHER" id="PTHR24039">
    <property type="entry name" value="FIBRILLIN-RELATED"/>
    <property type="match status" value="1"/>
</dbReference>
<dbReference type="GO" id="GO:0005509">
    <property type="term" value="F:calcium ion binding"/>
    <property type="evidence" value="ECO:0007669"/>
    <property type="project" value="InterPro"/>
</dbReference>
<dbReference type="Gene3D" id="2.10.25.10">
    <property type="entry name" value="Laminin"/>
    <property type="match status" value="8"/>
</dbReference>
<feature type="domain" description="EGF-like" evidence="9">
    <location>
        <begin position="701"/>
        <end position="741"/>
    </location>
</feature>
<dbReference type="InParanoid" id="A7SBC0"/>
<evidence type="ECO:0000313" key="11">
    <source>
        <dbReference type="Proteomes" id="UP000001593"/>
    </source>
</evidence>
<dbReference type="InterPro" id="IPR000152">
    <property type="entry name" value="EGF-type_Asp/Asn_hydroxyl_site"/>
</dbReference>
<dbReference type="SMART" id="SM00179">
    <property type="entry name" value="EGF_CA"/>
    <property type="match status" value="8"/>
</dbReference>
<evidence type="ECO:0000256" key="6">
    <source>
        <dbReference type="PROSITE-ProRule" id="PRU00076"/>
    </source>
</evidence>
<accession>A7SBC0</accession>
<dbReference type="PROSITE" id="PS50026">
    <property type="entry name" value="EGF_3"/>
    <property type="match status" value="8"/>
</dbReference>
<dbReference type="SMART" id="SM00181">
    <property type="entry name" value="EGF"/>
    <property type="match status" value="8"/>
</dbReference>
<dbReference type="Pfam" id="PF00431">
    <property type="entry name" value="CUB"/>
    <property type="match status" value="1"/>
</dbReference>
<keyword evidence="5" id="KW-1015">Disulfide bond</keyword>
<evidence type="ECO:0000259" key="8">
    <source>
        <dbReference type="PROSITE" id="PS01180"/>
    </source>
</evidence>
<evidence type="ECO:0000256" key="4">
    <source>
        <dbReference type="ARBA" id="ARBA00022737"/>
    </source>
</evidence>
<dbReference type="InterPro" id="IPR000742">
    <property type="entry name" value="EGF"/>
</dbReference>
<dbReference type="SUPFAM" id="SSF57184">
    <property type="entry name" value="Growth factor receptor domain"/>
    <property type="match status" value="2"/>
</dbReference>
<feature type="domain" description="EGF-like" evidence="9">
    <location>
        <begin position="742"/>
        <end position="782"/>
    </location>
</feature>
<evidence type="ECO:0008006" key="12">
    <source>
        <dbReference type="Google" id="ProtNLM"/>
    </source>
</evidence>
<feature type="domain" description="EGF-like" evidence="9">
    <location>
        <begin position="660"/>
        <end position="700"/>
    </location>
</feature>
<proteinExistence type="inferred from homology"/>
<feature type="domain" description="CUB" evidence="8">
    <location>
        <begin position="88"/>
        <end position="168"/>
    </location>
</feature>
<dbReference type="CDD" id="cd00054">
    <property type="entry name" value="EGF_CA"/>
    <property type="match status" value="7"/>
</dbReference>
<evidence type="ECO:0000256" key="1">
    <source>
        <dbReference type="ARBA" id="ARBA00006373"/>
    </source>
</evidence>
<feature type="domain" description="EGF-like" evidence="9">
    <location>
        <begin position="620"/>
        <end position="659"/>
    </location>
</feature>
<evidence type="ECO:0000256" key="3">
    <source>
        <dbReference type="ARBA" id="ARBA00022729"/>
    </source>
</evidence>
<evidence type="ECO:0000256" key="5">
    <source>
        <dbReference type="ARBA" id="ARBA00023157"/>
    </source>
</evidence>
<dbReference type="InterPro" id="IPR024731">
    <property type="entry name" value="NELL2-like_EGF"/>
</dbReference>
<feature type="domain" description="EGF-like" evidence="9">
    <location>
        <begin position="783"/>
        <end position="823"/>
    </location>
</feature>
<keyword evidence="3" id="KW-0732">Signal</keyword>
<dbReference type="Proteomes" id="UP000001593">
    <property type="component" value="Unassembled WGS sequence"/>
</dbReference>
<dbReference type="Pfam" id="PF12946">
    <property type="entry name" value="EGF_MSP1_1"/>
    <property type="match status" value="1"/>
</dbReference>
<dbReference type="InterPro" id="IPR009030">
    <property type="entry name" value="Growth_fac_rcpt_cys_sf"/>
</dbReference>
<feature type="domain" description="CUB" evidence="8">
    <location>
        <begin position="169"/>
        <end position="280"/>
    </location>
</feature>
<dbReference type="EMBL" id="DS469615">
    <property type="protein sequence ID" value="EDO39003.1"/>
    <property type="molecule type" value="Genomic_DNA"/>
</dbReference>
<feature type="domain" description="EGF-like" evidence="9">
    <location>
        <begin position="362"/>
        <end position="401"/>
    </location>
</feature>
<dbReference type="eggNOG" id="KOG3714">
    <property type="taxonomic scope" value="Eukaryota"/>
</dbReference>
<keyword evidence="4" id="KW-0677">Repeat</keyword>
<dbReference type="AlphaFoldDB" id="A7SBC0"/>
<dbReference type="Pfam" id="PF12947">
    <property type="entry name" value="EGF_3"/>
    <property type="match status" value="4"/>
</dbReference>
<dbReference type="InterPro" id="IPR018097">
    <property type="entry name" value="EGF_Ca-bd_CS"/>
</dbReference>
<organism evidence="10 11">
    <name type="scientific">Nematostella vectensis</name>
    <name type="common">Starlet sea anemone</name>
    <dbReference type="NCBI Taxonomy" id="45351"/>
    <lineage>
        <taxon>Eukaryota</taxon>
        <taxon>Metazoa</taxon>
        <taxon>Cnidaria</taxon>
        <taxon>Anthozoa</taxon>
        <taxon>Hexacorallia</taxon>
        <taxon>Actiniaria</taxon>
        <taxon>Edwardsiidae</taxon>
        <taxon>Nematostella</taxon>
    </lineage>
</organism>
<feature type="domain" description="EGF-like" evidence="9">
    <location>
        <begin position="281"/>
        <end position="319"/>
    </location>
</feature>
<name>A7SBC0_NEMVE</name>
<dbReference type="Gene3D" id="2.60.120.290">
    <property type="entry name" value="Spermadhesin, CUB domain"/>
    <property type="match status" value="3"/>
</dbReference>
<dbReference type="SUPFAM" id="SSF49854">
    <property type="entry name" value="Spermadhesin, CUB domain"/>
    <property type="match status" value="3"/>
</dbReference>
<evidence type="ECO:0000256" key="7">
    <source>
        <dbReference type="SAM" id="MobiDB-lite"/>
    </source>
</evidence>
<evidence type="ECO:0000256" key="2">
    <source>
        <dbReference type="ARBA" id="ARBA00022536"/>
    </source>
</evidence>
<comment type="caution">
    <text evidence="6">Lacks conserved residue(s) required for the propagation of feature annotation.</text>
</comment>
<dbReference type="PROSITE" id="PS01187">
    <property type="entry name" value="EGF_CA"/>
    <property type="match status" value="3"/>
</dbReference>
<dbReference type="HOGENOM" id="CLU_320879_0_0_1"/>
<feature type="domain" description="CUB" evidence="8">
    <location>
        <begin position="541"/>
        <end position="621"/>
    </location>
</feature>
<dbReference type="FunFam" id="2.10.25.10:FF:000038">
    <property type="entry name" value="Fibrillin 2"/>
    <property type="match status" value="6"/>
</dbReference>
<evidence type="ECO:0000259" key="9">
    <source>
        <dbReference type="PROSITE" id="PS50026"/>
    </source>
</evidence>
<dbReference type="SUPFAM" id="SSF57196">
    <property type="entry name" value="EGF/Laminin"/>
    <property type="match status" value="2"/>
</dbReference>
<keyword evidence="11" id="KW-1185">Reference proteome</keyword>
<sequence length="904" mass="100209">MARRSQVSRTSGVLPEQSRLLLVDRGFPWQHDTDYIQRARAFVAPRKPGQQDQRVGAEGGDTVRGIRVVLVGPANAFLPKLRVSYYILKVAFPIFYRQSEQLAGCPKDYIEIRHGNNVTSPLLRPRICDAEVTSDLQEMTSNSTTLLIHLHTDISGGNRGFLLLHQGICNRRLSYATGEITSPNYPSTYPAQASCSWVIDRGAGFSVQLIFREFELENHTRCLYDYVKVQDGGLVGSPTIARLCGKHENFSLTTNGPMRISLVSDKHQAYSGFRATYSTSDKDECQNNPCPLNSICSNTIGSYDCACQPNYVKSGERCIIAVDYCLKYNYTCSEFAQCFNGPTNHTCACKQGYSGNGTYCADVDECVEGNQCHSNATCNNTIGEYTCTCNVGFTGDGYECNGKWQQIAITVDFLDISWMLSTICHCCDTWSCGTLSRPDCVLAKCDDMARRSQVSRTSGVLPEQSRLLLVDHGFPWQHDTDYIQRARAFVAPRKPGQQDQRVGAEGGDTVRGIRVVLVGPANAFLPTLFNWYKLRVSYYILKVAFPIFYRQSEQLAGCPKDYIEIRHGNNVTSPLLRPRICDAEVTSDLQEMTSNSTTLLIHLHTDISGGNRGFLLLHQDVDECVEGNQCHSNATCNNTIGEYTCTCNVGFTGDGYECNDTKECDDGSHLCDKHAICTNTLGRFNCTCVDGFHGNGTHCKDVDECAHALHNCHTHAICINTVGSFNCSCEAGFHGNGIDCKDMDECALSHHACHALASCSNTIGSYTCSCNDGFQGDGRYCGDINECMEKSHDCRTGSICINKHGSFTCPCRDGYVRSGMHCEPGIDLRRTCRRNINLDMTHYKLNIAYFKVQDKNSRRAAELDQPSSSGTTNRLRHREANRGQLERGLGDSIVDFFSISQLDS</sequence>